<dbReference type="EC" id="2.1.1.-" evidence="4"/>
<comment type="similarity">
    <text evidence="1 4">Belongs to the UPF0677 family.</text>
</comment>
<dbReference type="NCBIfam" id="TIGR00027">
    <property type="entry name" value="mthyl_TIGR00027"/>
    <property type="match status" value="1"/>
</dbReference>
<evidence type="ECO:0000256" key="1">
    <source>
        <dbReference type="ARBA" id="ARBA00008138"/>
    </source>
</evidence>
<dbReference type="Pfam" id="PF04072">
    <property type="entry name" value="LCM"/>
    <property type="match status" value="1"/>
</dbReference>
<dbReference type="Gene3D" id="3.40.50.150">
    <property type="entry name" value="Vaccinia Virus protein VP39"/>
    <property type="match status" value="1"/>
</dbReference>
<proteinExistence type="inferred from homology"/>
<sequence length="305" mass="33818">MKDRVASSTAYTVLQGLLLIAEKPGYRHLVTAEALKAGKTILDGSDEGRKRLKQLNSRWFRALVPFMERLTLPGISTHYGLRKKYIRDAVENALSEGYSTVAILGAGLDTLAYELHSQFPEVTFFELDHPATSAHKQMALDGQVADNLHLIEVDFKKTSAKEALLSHESYDGAKPAVFICEGVLMYLPVSDVKALFSGLRELGQKTRIVFSSVTPFSDPENNCGPLLRLYLRMKGEPVSWTIRRTDLAGFINEQGYVLLDVAEGPKLKDRYLPNTTPTMLHRGECLAQAQVNSTRVEIEASCQSG</sequence>
<keyword evidence="3" id="KW-0808">Transferase</keyword>
<organism evidence="5 6">
    <name type="scientific">Pseudovibrio ascidiaceicola</name>
    <dbReference type="NCBI Taxonomy" id="285279"/>
    <lineage>
        <taxon>Bacteria</taxon>
        <taxon>Pseudomonadati</taxon>
        <taxon>Pseudomonadota</taxon>
        <taxon>Alphaproteobacteria</taxon>
        <taxon>Hyphomicrobiales</taxon>
        <taxon>Stappiaceae</taxon>
        <taxon>Pseudovibrio</taxon>
    </lineage>
</organism>
<gene>
    <name evidence="5" type="ORF">SAMN04488518_10586</name>
</gene>
<dbReference type="InterPro" id="IPR011610">
    <property type="entry name" value="SAM_mthyl_Trfase_ML2640-like"/>
</dbReference>
<dbReference type="EMBL" id="FOSK01000005">
    <property type="protein sequence ID" value="SFK43096.1"/>
    <property type="molecule type" value="Genomic_DNA"/>
</dbReference>
<accession>A0A1I3ZHN7</accession>
<keyword evidence="4" id="KW-0949">S-adenosyl-L-methionine</keyword>
<dbReference type="InterPro" id="IPR029063">
    <property type="entry name" value="SAM-dependent_MTases_sf"/>
</dbReference>
<protein>
    <recommendedName>
        <fullName evidence="4">S-adenosyl-L-methionine-dependent methyltransferase</fullName>
        <ecNumber evidence="4">2.1.1.-</ecNumber>
    </recommendedName>
</protein>
<evidence type="ECO:0000313" key="5">
    <source>
        <dbReference type="EMBL" id="SFK43096.1"/>
    </source>
</evidence>
<keyword evidence="6" id="KW-1185">Reference proteome</keyword>
<dbReference type="PANTHER" id="PTHR43619:SF2">
    <property type="entry name" value="S-ADENOSYL-L-METHIONINE-DEPENDENT METHYLTRANSFERASES SUPERFAMILY PROTEIN"/>
    <property type="match status" value="1"/>
</dbReference>
<evidence type="ECO:0000256" key="2">
    <source>
        <dbReference type="ARBA" id="ARBA00022603"/>
    </source>
</evidence>
<comment type="caution">
    <text evidence="5">The sequence shown here is derived from an EMBL/GenBank/DDBJ whole genome shotgun (WGS) entry which is preliminary data.</text>
</comment>
<dbReference type="Proteomes" id="UP000199598">
    <property type="component" value="Unassembled WGS sequence"/>
</dbReference>
<comment type="function">
    <text evidence="4">Exhibits S-adenosyl-L-methionine-dependent methyltransferase activity.</text>
</comment>
<keyword evidence="2 4" id="KW-0489">Methyltransferase</keyword>
<evidence type="ECO:0000256" key="3">
    <source>
        <dbReference type="ARBA" id="ARBA00022679"/>
    </source>
</evidence>
<dbReference type="GO" id="GO:0008168">
    <property type="term" value="F:methyltransferase activity"/>
    <property type="evidence" value="ECO:0007669"/>
    <property type="project" value="UniProtKB-KW"/>
</dbReference>
<dbReference type="InterPro" id="IPR007213">
    <property type="entry name" value="Ppm1/Ppm2/Tcmp"/>
</dbReference>
<dbReference type="RefSeq" id="WP_093519313.1">
    <property type="nucleotide sequence ID" value="NZ_FOSK01000005.1"/>
</dbReference>
<reference evidence="5 6" key="1">
    <citation type="submission" date="2016-10" db="EMBL/GenBank/DDBJ databases">
        <authorList>
            <person name="Varghese N."/>
            <person name="Submissions S."/>
        </authorList>
    </citation>
    <scope>NUCLEOTIDE SEQUENCE [LARGE SCALE GENOMIC DNA]</scope>
    <source>
        <strain evidence="5 6">DSM 16392</strain>
    </source>
</reference>
<dbReference type="GO" id="GO:0032259">
    <property type="term" value="P:methylation"/>
    <property type="evidence" value="ECO:0007669"/>
    <property type="project" value="UniProtKB-KW"/>
</dbReference>
<evidence type="ECO:0000256" key="4">
    <source>
        <dbReference type="RuleBase" id="RU362030"/>
    </source>
</evidence>
<name>A0A1I3ZHN7_9HYPH</name>
<dbReference type="SUPFAM" id="SSF53335">
    <property type="entry name" value="S-adenosyl-L-methionine-dependent methyltransferases"/>
    <property type="match status" value="1"/>
</dbReference>
<dbReference type="PANTHER" id="PTHR43619">
    <property type="entry name" value="S-ADENOSYL-L-METHIONINE-DEPENDENT METHYLTRANSFERASE YKTD-RELATED"/>
    <property type="match status" value="1"/>
</dbReference>
<evidence type="ECO:0000313" key="6">
    <source>
        <dbReference type="Proteomes" id="UP000199598"/>
    </source>
</evidence>